<gene>
    <name evidence="1" type="ORF">A628_01436</name>
</gene>
<dbReference type="AlphaFoldDB" id="V7IQJ2"/>
<dbReference type="Proteomes" id="UP000018534">
    <property type="component" value="Unassembled WGS sequence"/>
</dbReference>
<name>V7IQJ2_SALET</name>
<organism evidence="1 2">
    <name type="scientific">Salmonella enterica subsp. enterica serovar Cubana str. 76814</name>
    <dbReference type="NCBI Taxonomy" id="1192560"/>
    <lineage>
        <taxon>Bacteria</taxon>
        <taxon>Pseudomonadati</taxon>
        <taxon>Pseudomonadota</taxon>
        <taxon>Gammaproteobacteria</taxon>
        <taxon>Enterobacterales</taxon>
        <taxon>Enterobacteriaceae</taxon>
        <taxon>Salmonella</taxon>
    </lineage>
</organism>
<dbReference type="PATRIC" id="fig|1192560.4.peg.1322"/>
<dbReference type="EMBL" id="AZGR01000030">
    <property type="protein sequence ID" value="ETA88465.1"/>
    <property type="molecule type" value="Genomic_DNA"/>
</dbReference>
<proteinExistence type="predicted"/>
<dbReference type="HOGENOM" id="CLU_3348380_0_0_6"/>
<evidence type="ECO:0000313" key="2">
    <source>
        <dbReference type="Proteomes" id="UP000018534"/>
    </source>
</evidence>
<evidence type="ECO:0000313" key="1">
    <source>
        <dbReference type="EMBL" id="ETA88465.1"/>
    </source>
</evidence>
<reference evidence="1 2" key="1">
    <citation type="journal article" date="2014" name="Genome Announc.">
        <title>Whole-Genome Sequencing of Salmonella enterica subsp. enterica Serovar Cubana Strains Isolated from Agricultural Sources.</title>
        <authorList>
            <person name="Benahmed F.H."/>
            <person name="Gopinath G.R."/>
            <person name="Wang H."/>
            <person name="Jean-Gilles Beaubrun J."/>
            <person name="Grim C."/>
            <person name="Cheng C.M."/>
            <person name="McClelland M."/>
            <person name="Ayers S."/>
            <person name="Abbott J."/>
            <person name="Desai P."/>
            <person name="Frye J.G."/>
            <person name="Weinstock G."/>
            <person name="Hammack T.S."/>
            <person name="Hanes D.E."/>
            <person name="Rasmussen M.A."/>
            <person name="Davidson M.K."/>
        </authorList>
    </citation>
    <scope>NUCLEOTIDE SEQUENCE [LARGE SCALE GENOMIC DNA]</scope>
    <source>
        <strain evidence="1">76814</strain>
    </source>
</reference>
<sequence length="42" mass="4666">MLSIMVNMITAPAMAYNGIAAEASREDCEAQCDMFWLYGEFA</sequence>
<accession>V7IQJ2</accession>
<comment type="caution">
    <text evidence="1">The sequence shown here is derived from an EMBL/GenBank/DDBJ whole genome shotgun (WGS) entry which is preliminary data.</text>
</comment>
<protein>
    <submittedName>
        <fullName evidence="1">Uncharacterized protein</fullName>
    </submittedName>
</protein>